<evidence type="ECO:0000313" key="2">
    <source>
        <dbReference type="EMBL" id="VAW80519.1"/>
    </source>
</evidence>
<keyword evidence="2" id="KW-0413">Isomerase</keyword>
<dbReference type="GO" id="GO:0016853">
    <property type="term" value="F:isomerase activity"/>
    <property type="evidence" value="ECO:0007669"/>
    <property type="project" value="UniProtKB-KW"/>
</dbReference>
<evidence type="ECO:0000259" key="1">
    <source>
        <dbReference type="Pfam" id="PF14534"/>
    </source>
</evidence>
<dbReference type="AlphaFoldDB" id="A0A3B0Z267"/>
<dbReference type="Gene3D" id="3.10.450.50">
    <property type="match status" value="1"/>
</dbReference>
<dbReference type="NCBIfam" id="TIGR02246">
    <property type="entry name" value="SgcJ/EcaC family oxidoreductase"/>
    <property type="match status" value="1"/>
</dbReference>
<accession>A0A3B0Z267</accession>
<dbReference type="InterPro" id="IPR032710">
    <property type="entry name" value="NTF2-like_dom_sf"/>
</dbReference>
<reference evidence="2" key="1">
    <citation type="submission" date="2018-06" db="EMBL/GenBank/DDBJ databases">
        <authorList>
            <person name="Zhirakovskaya E."/>
        </authorList>
    </citation>
    <scope>NUCLEOTIDE SEQUENCE</scope>
</reference>
<proteinExistence type="predicted"/>
<dbReference type="InterPro" id="IPR011944">
    <property type="entry name" value="Steroid_delta5-4_isomerase"/>
</dbReference>
<sequence>MKLLLTLLTCCLLSTGLARADSSKQQIENLISRYETALNGNDLNGVLGVYGKKPIFMPQHAPAQIGRDAVRQAYANVFNTIKLDIKFTIHEIEVLGDTAWARTSSAGKTKILADNVVVNEGNNEIFIFKNEDNNWKIHQYLFSTNQPRQ</sequence>
<gene>
    <name evidence="2" type="ORF">MNBD_GAMMA15-701</name>
</gene>
<dbReference type="SUPFAM" id="SSF54427">
    <property type="entry name" value="NTF2-like"/>
    <property type="match status" value="1"/>
</dbReference>
<dbReference type="EMBL" id="UOFN01000128">
    <property type="protein sequence ID" value="VAW80519.1"/>
    <property type="molecule type" value="Genomic_DNA"/>
</dbReference>
<protein>
    <submittedName>
        <fullName evidence="2">Ketosteroid isomerase homolog</fullName>
    </submittedName>
</protein>
<name>A0A3B0Z267_9ZZZZ</name>
<feature type="domain" description="DUF4440" evidence="1">
    <location>
        <begin position="27"/>
        <end position="137"/>
    </location>
</feature>
<organism evidence="2">
    <name type="scientific">hydrothermal vent metagenome</name>
    <dbReference type="NCBI Taxonomy" id="652676"/>
    <lineage>
        <taxon>unclassified sequences</taxon>
        <taxon>metagenomes</taxon>
        <taxon>ecological metagenomes</taxon>
    </lineage>
</organism>
<dbReference type="Pfam" id="PF14534">
    <property type="entry name" value="DUF4440"/>
    <property type="match status" value="1"/>
</dbReference>
<dbReference type="InterPro" id="IPR027843">
    <property type="entry name" value="DUF4440"/>
</dbReference>